<protein>
    <submittedName>
        <fullName evidence="7">Uncharacterized protein</fullName>
    </submittedName>
</protein>
<name>A0A3P8UA29_CYNSE</name>
<sequence length="94" mass="8404">VYTERVIGVTTAGALAAAPVVLSAAGFTAAGVAAGSVGAKLMSVAALANGGGVVAGSTVAVLQSVGAAGVSATTSAAVAGAGALMGWLSSEGGN</sequence>
<dbReference type="PANTHER" id="PTHR16932:SF18">
    <property type="entry name" value="INTERFERON, ALPHA-INDUCIBLE PROTEIN 27-LIKE 2"/>
    <property type="match status" value="1"/>
</dbReference>
<feature type="transmembrane region" description="Helical" evidence="6">
    <location>
        <begin position="41"/>
        <end position="62"/>
    </location>
</feature>
<dbReference type="GO" id="GO:0031966">
    <property type="term" value="C:mitochondrial membrane"/>
    <property type="evidence" value="ECO:0007669"/>
    <property type="project" value="TreeGrafter"/>
</dbReference>
<dbReference type="InterPro" id="IPR009311">
    <property type="entry name" value="IFI6/IFI27-like"/>
</dbReference>
<comment type="similarity">
    <text evidence="2">Belongs to the IFI6/IFI27 family.</text>
</comment>
<evidence type="ECO:0000256" key="6">
    <source>
        <dbReference type="SAM" id="Phobius"/>
    </source>
</evidence>
<dbReference type="Proteomes" id="UP000265120">
    <property type="component" value="Chromosome 1"/>
</dbReference>
<evidence type="ECO:0000256" key="5">
    <source>
        <dbReference type="ARBA" id="ARBA00023136"/>
    </source>
</evidence>
<dbReference type="GeneTree" id="ENSGT01150000287031"/>
<keyword evidence="5 6" id="KW-0472">Membrane</keyword>
<dbReference type="Gene3D" id="6.10.110.10">
    <property type="match status" value="1"/>
</dbReference>
<evidence type="ECO:0000256" key="1">
    <source>
        <dbReference type="ARBA" id="ARBA00004141"/>
    </source>
</evidence>
<comment type="subcellular location">
    <subcellularLocation>
        <location evidence="1">Membrane</location>
        <topology evidence="1">Multi-pass membrane protein</topology>
    </subcellularLocation>
</comment>
<reference evidence="7" key="3">
    <citation type="submission" date="2025-09" db="UniProtKB">
        <authorList>
            <consortium name="Ensembl"/>
        </authorList>
    </citation>
    <scope>IDENTIFICATION</scope>
</reference>
<evidence type="ECO:0000256" key="4">
    <source>
        <dbReference type="ARBA" id="ARBA00022989"/>
    </source>
</evidence>
<accession>A0A3P8UA29</accession>
<dbReference type="AlphaFoldDB" id="A0A3P8UA29"/>
<keyword evidence="8" id="KW-1185">Reference proteome</keyword>
<feature type="transmembrane region" description="Helical" evidence="6">
    <location>
        <begin position="68"/>
        <end position="88"/>
    </location>
</feature>
<keyword evidence="3 6" id="KW-0812">Transmembrane</keyword>
<organism evidence="7 8">
    <name type="scientific">Cynoglossus semilaevis</name>
    <name type="common">Tongue sole</name>
    <dbReference type="NCBI Taxonomy" id="244447"/>
    <lineage>
        <taxon>Eukaryota</taxon>
        <taxon>Metazoa</taxon>
        <taxon>Chordata</taxon>
        <taxon>Craniata</taxon>
        <taxon>Vertebrata</taxon>
        <taxon>Euteleostomi</taxon>
        <taxon>Actinopterygii</taxon>
        <taxon>Neopterygii</taxon>
        <taxon>Teleostei</taxon>
        <taxon>Neoteleostei</taxon>
        <taxon>Acanthomorphata</taxon>
        <taxon>Carangaria</taxon>
        <taxon>Pleuronectiformes</taxon>
        <taxon>Pleuronectoidei</taxon>
        <taxon>Cynoglossidae</taxon>
        <taxon>Cynoglossinae</taxon>
        <taxon>Cynoglossus</taxon>
    </lineage>
</organism>
<evidence type="ECO:0000256" key="2">
    <source>
        <dbReference type="ARBA" id="ARBA00007262"/>
    </source>
</evidence>
<dbReference type="PANTHER" id="PTHR16932">
    <property type="entry name" value="INTERFERON ALPHA-INDUCIBLE PROTEIN 27"/>
    <property type="match status" value="1"/>
</dbReference>
<evidence type="ECO:0000256" key="3">
    <source>
        <dbReference type="ARBA" id="ARBA00022692"/>
    </source>
</evidence>
<dbReference type="OMA" id="YSASETC"/>
<dbReference type="Pfam" id="PF06140">
    <property type="entry name" value="Ifi-6-16"/>
    <property type="match status" value="1"/>
</dbReference>
<dbReference type="STRING" id="244447.ENSCSEP00000000153"/>
<proteinExistence type="inferred from homology"/>
<evidence type="ECO:0000313" key="7">
    <source>
        <dbReference type="Ensembl" id="ENSCSEP00000000153.1"/>
    </source>
</evidence>
<dbReference type="Ensembl" id="ENSCSET00000000177.1">
    <property type="protein sequence ID" value="ENSCSEP00000000153.1"/>
    <property type="gene ID" value="ENSCSEG00000000137.1"/>
</dbReference>
<reference evidence="7" key="2">
    <citation type="submission" date="2025-08" db="UniProtKB">
        <authorList>
            <consortium name="Ensembl"/>
        </authorList>
    </citation>
    <scope>IDENTIFICATION</scope>
</reference>
<dbReference type="GO" id="GO:0001836">
    <property type="term" value="P:release of cytochrome c from mitochondria"/>
    <property type="evidence" value="ECO:0007669"/>
    <property type="project" value="TreeGrafter"/>
</dbReference>
<evidence type="ECO:0000313" key="8">
    <source>
        <dbReference type="Proteomes" id="UP000265120"/>
    </source>
</evidence>
<feature type="transmembrane region" description="Helical" evidence="6">
    <location>
        <begin position="12"/>
        <end position="34"/>
    </location>
</feature>
<dbReference type="InParanoid" id="A0A3P8UA29"/>
<keyword evidence="4 6" id="KW-1133">Transmembrane helix</keyword>
<reference evidence="7 8" key="1">
    <citation type="journal article" date="2014" name="Nat. Genet.">
        <title>Whole-genome sequence of a flatfish provides insights into ZW sex chromosome evolution and adaptation to a benthic lifestyle.</title>
        <authorList>
            <person name="Chen S."/>
            <person name="Zhang G."/>
            <person name="Shao C."/>
            <person name="Huang Q."/>
            <person name="Liu G."/>
            <person name="Zhang P."/>
            <person name="Song W."/>
            <person name="An N."/>
            <person name="Chalopin D."/>
            <person name="Volff J.N."/>
            <person name="Hong Y."/>
            <person name="Li Q."/>
            <person name="Sha Z."/>
            <person name="Zhou H."/>
            <person name="Xie M."/>
            <person name="Yu Q."/>
            <person name="Liu Y."/>
            <person name="Xiang H."/>
            <person name="Wang N."/>
            <person name="Wu K."/>
            <person name="Yang C."/>
            <person name="Zhou Q."/>
            <person name="Liao X."/>
            <person name="Yang L."/>
            <person name="Hu Q."/>
            <person name="Zhang J."/>
            <person name="Meng L."/>
            <person name="Jin L."/>
            <person name="Tian Y."/>
            <person name="Lian J."/>
            <person name="Yang J."/>
            <person name="Miao G."/>
            <person name="Liu S."/>
            <person name="Liang Z."/>
            <person name="Yan F."/>
            <person name="Li Y."/>
            <person name="Sun B."/>
            <person name="Zhang H."/>
            <person name="Zhang J."/>
            <person name="Zhu Y."/>
            <person name="Du M."/>
            <person name="Zhao Y."/>
            <person name="Schartl M."/>
            <person name="Tang Q."/>
            <person name="Wang J."/>
        </authorList>
    </citation>
    <scope>NUCLEOTIDE SEQUENCE</scope>
</reference>
<dbReference type="GO" id="GO:0097193">
    <property type="term" value="P:intrinsic apoptotic signaling pathway"/>
    <property type="evidence" value="ECO:0007669"/>
    <property type="project" value="TreeGrafter"/>
</dbReference>
<dbReference type="InterPro" id="IPR038213">
    <property type="entry name" value="IFI6/IFI27-like_sf"/>
</dbReference>